<proteinExistence type="inferred from homology"/>
<dbReference type="GO" id="GO:0004129">
    <property type="term" value="F:cytochrome-c oxidase activity"/>
    <property type="evidence" value="ECO:0007669"/>
    <property type="project" value="UniProtKB-EC"/>
</dbReference>
<comment type="catalytic activity">
    <reaction evidence="9">
        <text>4 Fe(II)-[cytochrome c] + O2 + 8 H(+)(in) = 4 Fe(III)-[cytochrome c] + 2 H2O + 4 H(+)(out)</text>
        <dbReference type="Rhea" id="RHEA:11436"/>
        <dbReference type="Rhea" id="RHEA-COMP:10350"/>
        <dbReference type="Rhea" id="RHEA-COMP:14399"/>
        <dbReference type="ChEBI" id="CHEBI:15377"/>
        <dbReference type="ChEBI" id="CHEBI:15378"/>
        <dbReference type="ChEBI" id="CHEBI:15379"/>
        <dbReference type="ChEBI" id="CHEBI:29033"/>
        <dbReference type="ChEBI" id="CHEBI:29034"/>
        <dbReference type="EC" id="7.1.1.9"/>
    </reaction>
    <physiologicalReaction direction="left-to-right" evidence="9">
        <dbReference type="Rhea" id="RHEA:11437"/>
    </physiologicalReaction>
</comment>
<comment type="subcellular location">
    <subcellularLocation>
        <location evidence="1">Mitochondrion inner membrane</location>
        <topology evidence="1">Multi-pass membrane protein</topology>
    </subcellularLocation>
</comment>
<name>D1GKX6_HERMO</name>
<dbReference type="SUPFAM" id="SSF81452">
    <property type="entry name" value="Cytochrome c oxidase subunit III-like"/>
    <property type="match status" value="1"/>
</dbReference>
<keyword evidence="8 11" id="KW-0472">Membrane</keyword>
<dbReference type="CTD" id="4514"/>
<dbReference type="EMBL" id="FN296153">
    <property type="protein sequence ID" value="CAX65567.1"/>
    <property type="molecule type" value="Genomic_DNA"/>
</dbReference>
<dbReference type="PANTHER" id="PTHR11403:SF7">
    <property type="entry name" value="CYTOCHROME C OXIDASE SUBUNIT 3"/>
    <property type="match status" value="1"/>
</dbReference>
<dbReference type="PANTHER" id="PTHR11403">
    <property type="entry name" value="CYTOCHROME C OXIDASE SUBUNIT III"/>
    <property type="match status" value="1"/>
</dbReference>
<dbReference type="PROSITE" id="PS50253">
    <property type="entry name" value="COX3"/>
    <property type="match status" value="1"/>
</dbReference>
<feature type="transmembrane region" description="Helical" evidence="11">
    <location>
        <begin position="16"/>
        <end position="34"/>
    </location>
</feature>
<reference evidence="13" key="2">
    <citation type="submission" date="2009-03" db="EMBL/GenBank/DDBJ databases">
        <authorList>
            <person name="Singh T."/>
        </authorList>
    </citation>
    <scope>NUCLEOTIDE SEQUENCE</scope>
</reference>
<evidence type="ECO:0000256" key="1">
    <source>
        <dbReference type="ARBA" id="ARBA00004448"/>
    </source>
</evidence>
<evidence type="ECO:0000256" key="10">
    <source>
        <dbReference type="RuleBase" id="RU003375"/>
    </source>
</evidence>
<sequence length="262" mass="29548">MLVRKNPFHLVDSSPWPIVAGGVALLLTMGLVLWMHSKTFVFVGGSFFLMVFLVYSWWRDVVREGSYLGFHGVMVQKGLRIGMMLFIVSEVFFFLGFFWAFFHSSLSVLADISEEWPPVGLEPMDPMGVPLLNTVVLLSSGVTVTYCHYSVLTDSFGGGLMGLVWTLALGFFFTLLQLLEYVESSFSIADSVYGSVFFMATGFHGFHVIVGSLFLLVCLLRMGVGHFSSTQHVGLECAIWYWHFVDVVWIFLYVSIYWWGSV</sequence>
<dbReference type="AlphaFoldDB" id="D1GKX6"/>
<feature type="transmembrane region" description="Helical" evidence="11">
    <location>
        <begin position="127"/>
        <end position="149"/>
    </location>
</feature>
<protein>
    <recommendedName>
        <fullName evidence="3 10">Cytochrome c oxidase subunit 3</fullName>
    </recommendedName>
</protein>
<dbReference type="GeneID" id="8656050"/>
<geneLocation type="mitochondrion" evidence="13"/>
<dbReference type="InterPro" id="IPR013833">
    <property type="entry name" value="Cyt_c_oxidase_su3_a-hlx"/>
</dbReference>
<dbReference type="GO" id="GO:0006123">
    <property type="term" value="P:mitochondrial electron transport, cytochrome c to oxygen"/>
    <property type="evidence" value="ECO:0007669"/>
    <property type="project" value="TreeGrafter"/>
</dbReference>
<evidence type="ECO:0000256" key="5">
    <source>
        <dbReference type="ARBA" id="ARBA00022792"/>
    </source>
</evidence>
<feature type="transmembrane region" description="Helical" evidence="11">
    <location>
        <begin position="240"/>
        <end position="260"/>
    </location>
</feature>
<gene>
    <name evidence="13" type="primary">cox3</name>
</gene>
<keyword evidence="5" id="KW-0999">Mitochondrion inner membrane</keyword>
<dbReference type="GO" id="GO:0005743">
    <property type="term" value="C:mitochondrial inner membrane"/>
    <property type="evidence" value="ECO:0007669"/>
    <property type="project" value="UniProtKB-SubCell"/>
</dbReference>
<feature type="domain" description="Heme-copper oxidase subunit III family profile" evidence="12">
    <location>
        <begin position="4"/>
        <end position="261"/>
    </location>
</feature>
<dbReference type="InterPro" id="IPR024791">
    <property type="entry name" value="Cyt_c/ubiquinol_Oxase_su3"/>
</dbReference>
<reference evidence="13" key="1">
    <citation type="journal article" date="2009" name="BMC Genomics">
        <title>Tunicate mitogenomics and phylogenetics: peculiarities of the Herdmania momus mitochondrial genome and support for the new chordate phylogeny.</title>
        <authorList>
            <person name="Singh T.R."/>
            <person name="Tsagkogeorga G."/>
            <person name="Delsuc F."/>
            <person name="Blanquart S."/>
            <person name="Shenkar N."/>
            <person name="Loya Y."/>
            <person name="Douzery E.J."/>
            <person name="Huchon D."/>
        </authorList>
    </citation>
    <scope>NUCLEOTIDE SEQUENCE</scope>
</reference>
<evidence type="ECO:0000256" key="4">
    <source>
        <dbReference type="ARBA" id="ARBA00022692"/>
    </source>
</evidence>
<dbReference type="FunFam" id="1.20.120.80:FF:000002">
    <property type="entry name" value="Cytochrome c oxidase subunit 3"/>
    <property type="match status" value="1"/>
</dbReference>
<feature type="transmembrane region" description="Helical" evidence="11">
    <location>
        <begin position="79"/>
        <end position="102"/>
    </location>
</feature>
<dbReference type="RefSeq" id="YP_003331105.1">
    <property type="nucleotide sequence ID" value="NC_013561.1"/>
</dbReference>
<feature type="transmembrane region" description="Helical" evidence="11">
    <location>
        <begin position="156"/>
        <end position="176"/>
    </location>
</feature>
<dbReference type="Pfam" id="PF00510">
    <property type="entry name" value="COX3"/>
    <property type="match status" value="1"/>
</dbReference>
<dbReference type="CDD" id="cd01665">
    <property type="entry name" value="Cyt_c_Oxidase_III"/>
    <property type="match status" value="1"/>
</dbReference>
<evidence type="ECO:0000313" key="13">
    <source>
        <dbReference type="EMBL" id="CAX65567.1"/>
    </source>
</evidence>
<evidence type="ECO:0000256" key="6">
    <source>
        <dbReference type="ARBA" id="ARBA00022967"/>
    </source>
</evidence>
<evidence type="ECO:0000256" key="11">
    <source>
        <dbReference type="SAM" id="Phobius"/>
    </source>
</evidence>
<evidence type="ECO:0000256" key="8">
    <source>
        <dbReference type="ARBA" id="ARBA00023136"/>
    </source>
</evidence>
<evidence type="ECO:0000256" key="7">
    <source>
        <dbReference type="ARBA" id="ARBA00022989"/>
    </source>
</evidence>
<evidence type="ECO:0000259" key="12">
    <source>
        <dbReference type="PROSITE" id="PS50253"/>
    </source>
</evidence>
<dbReference type="InterPro" id="IPR033945">
    <property type="entry name" value="Cyt_c_oxase_su3_dom"/>
</dbReference>
<dbReference type="InterPro" id="IPR000298">
    <property type="entry name" value="Cyt_c_oxidase-like_su3"/>
</dbReference>
<dbReference type="Gene3D" id="1.10.287.70">
    <property type="match status" value="1"/>
</dbReference>
<dbReference type="InterPro" id="IPR035973">
    <property type="entry name" value="Cyt_c_oxidase_su3-like_sf"/>
</dbReference>
<keyword evidence="4 10" id="KW-0812">Transmembrane</keyword>
<dbReference type="Gene3D" id="1.20.120.80">
    <property type="entry name" value="Cytochrome c oxidase, subunit III, four-helix bundle"/>
    <property type="match status" value="1"/>
</dbReference>
<keyword evidence="6" id="KW-1278">Translocase</keyword>
<keyword evidence="10 13" id="KW-0496">Mitochondrion</keyword>
<evidence type="ECO:0000256" key="3">
    <source>
        <dbReference type="ARBA" id="ARBA00015944"/>
    </source>
</evidence>
<comment type="similarity">
    <text evidence="2 10">Belongs to the cytochrome c oxidase subunit 3 family.</text>
</comment>
<keyword evidence="7 11" id="KW-1133">Transmembrane helix</keyword>
<feature type="transmembrane region" description="Helical" evidence="11">
    <location>
        <begin position="196"/>
        <end position="220"/>
    </location>
</feature>
<comment type="function">
    <text evidence="10">Component of the cytochrome c oxidase, the last enzyme in the mitochondrial electron transport chain which drives oxidative phosphorylation. The respiratory chain contains 3 multisubunit complexes succinate dehydrogenase (complex II, CII), ubiquinol-cytochrome c oxidoreductase (cytochrome b-c1 complex, complex III, CIII) and cytochrome c oxidase (complex IV, CIV), that cooperate to transfer electrons derived from NADH and succinate to molecular oxygen, creating an electrochemical gradient over the inner membrane that drives transmembrane transport and the ATP synthase. Cytochrome c oxidase is the component of the respiratory chain that catalyzes the reduction of oxygen to water. Electrons originating from reduced cytochrome c in the intermembrane space (IMS) are transferred via the dinuclear copper A center (CU(A)) of subunit 2 and heme A of subunit 1 to the active site in subunit 1, a binuclear center (BNC) formed by heme A3 and copper B (CU(B)). The BNC reduces molecular oxygen to 2 water molecules using 4 electrons from cytochrome c in the IMS and 4 protons from the mitochondrial matrix.</text>
</comment>
<feature type="transmembrane region" description="Helical" evidence="11">
    <location>
        <begin position="40"/>
        <end position="58"/>
    </location>
</feature>
<organism evidence="13">
    <name type="scientific">Herdmania momus</name>
    <name type="common">Brown sea squirt</name>
    <name type="synonym">Cynthia momus</name>
    <dbReference type="NCBI Taxonomy" id="7733"/>
    <lineage>
        <taxon>Eukaryota</taxon>
        <taxon>Metazoa</taxon>
        <taxon>Chordata</taxon>
        <taxon>Tunicata</taxon>
        <taxon>Ascidiacea</taxon>
        <taxon>Stolidobranchia</taxon>
        <taxon>Pyuridae</taxon>
        <taxon>Herdmania</taxon>
    </lineage>
</organism>
<evidence type="ECO:0000256" key="2">
    <source>
        <dbReference type="ARBA" id="ARBA00010581"/>
    </source>
</evidence>
<accession>D1GKX6</accession>
<evidence type="ECO:0000256" key="9">
    <source>
        <dbReference type="ARBA" id="ARBA00049512"/>
    </source>
</evidence>